<dbReference type="PANTHER" id="PTHR47628">
    <property type="match status" value="1"/>
</dbReference>
<comment type="caution">
    <text evidence="1">The sequence shown here is derived from an EMBL/GenBank/DDBJ whole genome shotgun (WGS) entry which is preliminary data.</text>
</comment>
<evidence type="ECO:0000313" key="2">
    <source>
        <dbReference type="Proteomes" id="UP000440513"/>
    </source>
</evidence>
<organism evidence="1 2">
    <name type="scientific">Oliverpabstia intestinalis</name>
    <dbReference type="NCBI Taxonomy" id="2606633"/>
    <lineage>
        <taxon>Bacteria</taxon>
        <taxon>Bacillati</taxon>
        <taxon>Bacillota</taxon>
        <taxon>Clostridia</taxon>
        <taxon>Lachnospirales</taxon>
        <taxon>Lachnospiraceae</taxon>
        <taxon>Oliverpabstia</taxon>
    </lineage>
</organism>
<dbReference type="PANTHER" id="PTHR47628:SF1">
    <property type="entry name" value="ALIPHATIC AMIDASE EXPRESSION-REGULATING PROTEIN"/>
    <property type="match status" value="1"/>
</dbReference>
<gene>
    <name evidence="1" type="primary">urtA</name>
    <name evidence="1" type="ORF">FYJ57_11130</name>
</gene>
<dbReference type="InterPro" id="IPR017777">
    <property type="entry name" value="ABC_urea-bd_UrtA"/>
</dbReference>
<dbReference type="EMBL" id="VUMS01000021">
    <property type="protein sequence ID" value="MST67257.1"/>
    <property type="molecule type" value="Genomic_DNA"/>
</dbReference>
<dbReference type="Proteomes" id="UP000440513">
    <property type="component" value="Unassembled WGS sequence"/>
</dbReference>
<reference evidence="1 2" key="1">
    <citation type="submission" date="2019-08" db="EMBL/GenBank/DDBJ databases">
        <title>In-depth cultivation of the pig gut microbiome towards novel bacterial diversity and tailored functional studies.</title>
        <authorList>
            <person name="Wylensek D."/>
            <person name="Hitch T.C.A."/>
            <person name="Clavel T."/>
        </authorList>
    </citation>
    <scope>NUCLEOTIDE SEQUENCE [LARGE SCALE GENOMIC DNA]</scope>
    <source>
        <strain evidence="1 2">BSM-380-WT-5A</strain>
    </source>
</reference>
<dbReference type="SUPFAM" id="SSF53822">
    <property type="entry name" value="Periplasmic binding protein-like I"/>
    <property type="match status" value="1"/>
</dbReference>
<protein>
    <submittedName>
        <fullName evidence="1">Urea ABC transporter substrate-binding protein</fullName>
    </submittedName>
</protein>
<dbReference type="CDD" id="cd06355">
    <property type="entry name" value="PBP1_FmdD-like"/>
    <property type="match status" value="1"/>
</dbReference>
<evidence type="ECO:0000313" key="1">
    <source>
        <dbReference type="EMBL" id="MST67257.1"/>
    </source>
</evidence>
<dbReference type="RefSeq" id="WP_154432691.1">
    <property type="nucleotide sequence ID" value="NZ_VUMS01000021.1"/>
</dbReference>
<dbReference type="NCBIfam" id="TIGR03407">
    <property type="entry name" value="urea_ABC_UrtA"/>
    <property type="match status" value="1"/>
</dbReference>
<accession>A0A7X2P5A2</accession>
<dbReference type="InterPro" id="IPR028082">
    <property type="entry name" value="Peripla_BP_I"/>
</dbReference>
<dbReference type="PROSITE" id="PS51257">
    <property type="entry name" value="PROKAR_LIPOPROTEIN"/>
    <property type="match status" value="1"/>
</dbReference>
<dbReference type="Pfam" id="PF13433">
    <property type="entry name" value="Peripla_BP_5"/>
    <property type="match status" value="1"/>
</dbReference>
<dbReference type="Gene3D" id="3.40.50.2300">
    <property type="match status" value="2"/>
</dbReference>
<proteinExistence type="predicted"/>
<name>A0A7X2P5A2_9FIRM</name>
<dbReference type="AlphaFoldDB" id="A0A7X2P5A2"/>
<keyword evidence="2" id="KW-1185">Reference proteome</keyword>
<sequence>MKKRMRDLLTAVTCTTLALSMIGCGSSGTDKSADSGEDTVTVGLLHSLTGSMAISEGSIRDAEVLAIDEINADGGVLGKQIEYIEEDGASEPSTFATKAEKLLGEDEVATVFGCWTSSSRKAVKQIFEDYNSLLWYPVQYEGMESSKNIVYMGAAPNQQIVPAIEYLLDQGYTRFFLLGSDYVFPRTANMIINAQIDAVDGAEVVGEEYAAMDQTEFSSIISKIEAAQPDVIINTLNGTGNVSFFKQLADRNITSDDMMTMSFSIAEEEVQTIGADILKGNLVSWNYYETTDTEKNQEFVKAYKEKYGEDRVTSDLAEAAYDAVYMWKAACEKAGSFDTDAVREALDGLSIDAPEGTITVNGENQHISKPVRIGEVKEDGLIYEVSATDGPVEPDPYLTTYDWAVKAGVQPLE</sequence>